<evidence type="ECO:0000256" key="1">
    <source>
        <dbReference type="SAM" id="Phobius"/>
    </source>
</evidence>
<protein>
    <submittedName>
        <fullName evidence="3">Uncharacterized protein</fullName>
    </submittedName>
</protein>
<name>A0A914WDF3_9BILA</name>
<feature type="transmembrane region" description="Helical" evidence="1">
    <location>
        <begin position="150"/>
        <end position="170"/>
    </location>
</feature>
<dbReference type="AlphaFoldDB" id="A0A914WDF3"/>
<dbReference type="Proteomes" id="UP000887566">
    <property type="component" value="Unplaced"/>
</dbReference>
<keyword evidence="1" id="KW-0812">Transmembrane</keyword>
<evidence type="ECO:0000313" key="3">
    <source>
        <dbReference type="WBParaSite" id="PSAMB.scaffold3804size16838.g22603.t1"/>
    </source>
</evidence>
<proteinExistence type="predicted"/>
<reference evidence="3" key="1">
    <citation type="submission" date="2022-11" db="UniProtKB">
        <authorList>
            <consortium name="WormBaseParasite"/>
        </authorList>
    </citation>
    <scope>IDENTIFICATION</scope>
</reference>
<keyword evidence="2" id="KW-1185">Reference proteome</keyword>
<organism evidence="2 3">
    <name type="scientific">Plectus sambesii</name>
    <dbReference type="NCBI Taxonomy" id="2011161"/>
    <lineage>
        <taxon>Eukaryota</taxon>
        <taxon>Metazoa</taxon>
        <taxon>Ecdysozoa</taxon>
        <taxon>Nematoda</taxon>
        <taxon>Chromadorea</taxon>
        <taxon>Plectida</taxon>
        <taxon>Plectina</taxon>
        <taxon>Plectoidea</taxon>
        <taxon>Plectidae</taxon>
        <taxon>Plectus</taxon>
    </lineage>
</organism>
<keyword evidence="1" id="KW-0472">Membrane</keyword>
<evidence type="ECO:0000313" key="2">
    <source>
        <dbReference type="Proteomes" id="UP000887566"/>
    </source>
</evidence>
<sequence length="174" mass="19702">MTATATDMRETPRARIICTNSMQCTDLHSAQWKAKQRSLQWRVRSNPQFGNRSRYVGDEFCWNAHDAGFLLDEEALTWPIACVWMGGEEETGACSPAPPAAIFGYIGQQQWRDRLVNIRTAVGCRREAVEAARHASELYYCRARCVQAGIGYLPSFIAMASTLLTFFCIFGRHR</sequence>
<accession>A0A914WDF3</accession>
<dbReference type="WBParaSite" id="PSAMB.scaffold3804size16838.g22603.t1">
    <property type="protein sequence ID" value="PSAMB.scaffold3804size16838.g22603.t1"/>
    <property type="gene ID" value="PSAMB.scaffold3804size16838.g22603"/>
</dbReference>
<keyword evidence="1" id="KW-1133">Transmembrane helix</keyword>